<dbReference type="InterPro" id="IPR005754">
    <property type="entry name" value="Sortase"/>
</dbReference>
<evidence type="ECO:0000256" key="3">
    <source>
        <dbReference type="SAM" id="MobiDB-lite"/>
    </source>
</evidence>
<dbReference type="SUPFAM" id="SSF63817">
    <property type="entry name" value="Sortase"/>
    <property type="match status" value="1"/>
</dbReference>
<name>A0A430FR84_9BIFI</name>
<dbReference type="CDD" id="cd05827">
    <property type="entry name" value="Sortase_C"/>
    <property type="match status" value="1"/>
</dbReference>
<dbReference type="InterPro" id="IPR023365">
    <property type="entry name" value="Sortase_dom-sf"/>
</dbReference>
<dbReference type="AlphaFoldDB" id="A0A430FR84"/>
<proteinExistence type="predicted"/>
<reference evidence="5 6" key="1">
    <citation type="submission" date="2018-09" db="EMBL/GenBank/DDBJ databases">
        <title>Characterization of the phylogenetic diversity of five novel species belonging to the genus Bifidobacterium.</title>
        <authorList>
            <person name="Lugli G.A."/>
            <person name="Duranti S."/>
            <person name="Milani C."/>
        </authorList>
    </citation>
    <scope>NUCLEOTIDE SEQUENCE [LARGE SCALE GENOMIC DNA]</scope>
    <source>
        <strain evidence="5 6">2033B</strain>
    </source>
</reference>
<dbReference type="Proteomes" id="UP000287470">
    <property type="component" value="Unassembled WGS sequence"/>
</dbReference>
<dbReference type="NCBIfam" id="TIGR01076">
    <property type="entry name" value="sortase_fam"/>
    <property type="match status" value="1"/>
</dbReference>
<feature type="active site" description="Proton donor/acceptor" evidence="2">
    <location>
        <position position="160"/>
    </location>
</feature>
<keyword evidence="4" id="KW-0812">Transmembrane</keyword>
<gene>
    <name evidence="5" type="ORF">D2E24_1351</name>
</gene>
<protein>
    <submittedName>
        <fullName evidence="5">Sortase</fullName>
    </submittedName>
</protein>
<dbReference type="RefSeq" id="WP_125968616.1">
    <property type="nucleotide sequence ID" value="NZ_QXGK01000013.1"/>
</dbReference>
<dbReference type="InterPro" id="IPR042002">
    <property type="entry name" value="Sortase_C"/>
</dbReference>
<evidence type="ECO:0000313" key="6">
    <source>
        <dbReference type="Proteomes" id="UP000287470"/>
    </source>
</evidence>
<dbReference type="Gene3D" id="2.40.260.10">
    <property type="entry name" value="Sortase"/>
    <property type="match status" value="1"/>
</dbReference>
<evidence type="ECO:0000256" key="1">
    <source>
        <dbReference type="ARBA" id="ARBA00022801"/>
    </source>
</evidence>
<feature type="transmembrane region" description="Helical" evidence="4">
    <location>
        <begin position="12"/>
        <end position="36"/>
    </location>
</feature>
<dbReference type="Pfam" id="PF04203">
    <property type="entry name" value="Sortase"/>
    <property type="match status" value="1"/>
</dbReference>
<dbReference type="NCBIfam" id="NF033745">
    <property type="entry name" value="class_C_sortase"/>
    <property type="match status" value="1"/>
</dbReference>
<feature type="active site" description="Acyl-thioester intermediate" evidence="2">
    <location>
        <position position="222"/>
    </location>
</feature>
<dbReference type="GO" id="GO:0016787">
    <property type="term" value="F:hydrolase activity"/>
    <property type="evidence" value="ECO:0007669"/>
    <property type="project" value="UniProtKB-KW"/>
</dbReference>
<evidence type="ECO:0000256" key="2">
    <source>
        <dbReference type="PIRSR" id="PIRSR605754-1"/>
    </source>
</evidence>
<keyword evidence="4" id="KW-0472">Membrane</keyword>
<dbReference type="EMBL" id="QXGK01000013">
    <property type="protein sequence ID" value="RSX55336.1"/>
    <property type="molecule type" value="Genomic_DNA"/>
</dbReference>
<feature type="transmembrane region" description="Helical" evidence="4">
    <location>
        <begin position="263"/>
        <end position="283"/>
    </location>
</feature>
<accession>A0A430FR84</accession>
<dbReference type="OrthoDB" id="5242161at2"/>
<evidence type="ECO:0000313" key="5">
    <source>
        <dbReference type="EMBL" id="RSX55336.1"/>
    </source>
</evidence>
<feature type="compositionally biased region" description="Basic and acidic residues" evidence="3">
    <location>
        <begin position="347"/>
        <end position="362"/>
    </location>
</feature>
<evidence type="ECO:0000256" key="4">
    <source>
        <dbReference type="SAM" id="Phobius"/>
    </source>
</evidence>
<feature type="region of interest" description="Disordered" evidence="3">
    <location>
        <begin position="290"/>
        <end position="362"/>
    </location>
</feature>
<comment type="caution">
    <text evidence="5">The sequence shown here is derived from an EMBL/GenBank/DDBJ whole genome shotgun (WGS) entry which is preliminary data.</text>
</comment>
<organism evidence="5 6">
    <name type="scientific">Bifidobacterium samirii</name>
    <dbReference type="NCBI Taxonomy" id="2306974"/>
    <lineage>
        <taxon>Bacteria</taxon>
        <taxon>Bacillati</taxon>
        <taxon>Actinomycetota</taxon>
        <taxon>Actinomycetes</taxon>
        <taxon>Bifidobacteriales</taxon>
        <taxon>Bifidobacteriaceae</taxon>
        <taxon>Bifidobacterium</taxon>
    </lineage>
</organism>
<sequence>MTHHDRAVADAHSALATALAVLLIIGGIGVFSYPLVANMLADREHAEVIRNYGTATSELDPDEKQRQLQLAQEYNDNLAGDPLHDPFVEGSGYALPTNYNDVLNLAGDGVMGTLTIPKIALNLPIYHGIDEETLEQGVGHMSQTALPIGGIGTRSVLTGHRGLPSAELFTRLDELDTGDLFTITVLGDTLAYRVVDIDVVTPDKINEILPDPDRDLVTLVTCTPYAVNTHRLLVTGERTDYDPDDPDLTPTHTVISARSWDTWLRWGGVSAAVTIGAIAAAILHRRRARNAARGDGGTGGNAVGAVGDDDDDDDDGTARDGDATRDGDGKNPTRDAGHETGQNTTNEPKRGRMEGPPRHSRT</sequence>
<keyword evidence="4" id="KW-1133">Transmembrane helix</keyword>
<keyword evidence="6" id="KW-1185">Reference proteome</keyword>
<keyword evidence="1" id="KW-0378">Hydrolase</keyword>
<feature type="compositionally biased region" description="Basic and acidic residues" evidence="3">
    <location>
        <begin position="316"/>
        <end position="338"/>
    </location>
</feature>